<keyword evidence="3" id="KW-1185">Reference proteome</keyword>
<proteinExistence type="predicted"/>
<dbReference type="InterPro" id="IPR038765">
    <property type="entry name" value="Papain-like_cys_pep_sf"/>
</dbReference>
<dbReference type="RefSeq" id="WP_191071905.1">
    <property type="nucleotide sequence ID" value="NZ_CP060506.1"/>
</dbReference>
<gene>
    <name evidence="2" type="ORF">H8R10_06560</name>
</gene>
<dbReference type="InterPro" id="IPR007921">
    <property type="entry name" value="CHAP_dom"/>
</dbReference>
<dbReference type="InterPro" id="IPR023346">
    <property type="entry name" value="Lysozyme-like_dom_sf"/>
</dbReference>
<evidence type="ECO:0000313" key="3">
    <source>
        <dbReference type="Proteomes" id="UP000627538"/>
    </source>
</evidence>
<dbReference type="SUPFAM" id="SSF54001">
    <property type="entry name" value="Cysteine proteinases"/>
    <property type="match status" value="1"/>
</dbReference>
<dbReference type="EMBL" id="JACRUO010000001">
    <property type="protein sequence ID" value="MBD3689885.1"/>
    <property type="molecule type" value="Genomic_DNA"/>
</dbReference>
<accession>A0A8I0KQE2</accession>
<name>A0A8I0KQE2_9ACTO</name>
<reference evidence="2 3" key="1">
    <citation type="submission" date="2020-08" db="EMBL/GenBank/DDBJ databases">
        <title>Winkia gen. nov., sp. nov., isolated from faeces of the Anser albifrons in China.</title>
        <authorList>
            <person name="Liu Q."/>
        </authorList>
    </citation>
    <scope>NUCLEOTIDE SEQUENCE [LARGE SCALE GENOMIC DNA]</scope>
    <source>
        <strain evidence="2 3">C62</strain>
    </source>
</reference>
<dbReference type="Pfam" id="PF05257">
    <property type="entry name" value="CHAP"/>
    <property type="match status" value="1"/>
</dbReference>
<evidence type="ECO:0000313" key="2">
    <source>
        <dbReference type="EMBL" id="MBD3689885.1"/>
    </source>
</evidence>
<dbReference type="AlphaFoldDB" id="A0A8I0KQE2"/>
<comment type="caution">
    <text evidence="2">The sequence shown here is derived from an EMBL/GenBank/DDBJ whole genome shotgun (WGS) entry which is preliminary data.</text>
</comment>
<protein>
    <submittedName>
        <fullName evidence="2">CHAP domain-containing protein</fullName>
    </submittedName>
</protein>
<feature type="domain" description="Peptidase C51" evidence="1">
    <location>
        <begin position="45"/>
        <end position="130"/>
    </location>
</feature>
<evidence type="ECO:0000259" key="1">
    <source>
        <dbReference type="Pfam" id="PF05257"/>
    </source>
</evidence>
<organism evidence="2 3">
    <name type="scientific">Nanchangia anserum</name>
    <dbReference type="NCBI Taxonomy" id="2692125"/>
    <lineage>
        <taxon>Bacteria</taxon>
        <taxon>Bacillati</taxon>
        <taxon>Actinomycetota</taxon>
        <taxon>Actinomycetes</taxon>
        <taxon>Actinomycetales</taxon>
        <taxon>Actinomycetaceae</taxon>
        <taxon>Nanchangia</taxon>
    </lineage>
</organism>
<dbReference type="Gene3D" id="3.90.1720.10">
    <property type="entry name" value="endopeptidase domain like (from Nostoc punctiforme)"/>
    <property type="match status" value="1"/>
</dbReference>
<dbReference type="SUPFAM" id="SSF53955">
    <property type="entry name" value="Lysozyme-like"/>
    <property type="match status" value="1"/>
</dbReference>
<sequence>MAPTAQQVLNLAASEVGYSRWSDPATGTKYGRWYAERVGVPYFGANGVPYCAMFTSYVLVKSGIMPPGGIFAYVPSGINQARRAGRLVPVASAQPGDLIPFDWNGDGIADHIGFFVRWVRAGVMETIEGNTSTGAAGSQSNGGVVARRVRSTAQACGAIRPAYAAAAAPASTGSSGKPARLVVDGVGGALTVTAAQAVYNTPRDGKITGQWQPNARFWPALTAVGYGSGGSTLVRTIQYWVKTTQDGLLGPDTIKALQSALSVPADGVMGAQTMKAWQTWLNQKLGY</sequence>
<dbReference type="Proteomes" id="UP000627538">
    <property type="component" value="Unassembled WGS sequence"/>
</dbReference>